<protein>
    <submittedName>
        <fullName evidence="3">DUF917 domain-containing protein</fullName>
    </submittedName>
</protein>
<evidence type="ECO:0000313" key="3">
    <source>
        <dbReference type="EMBL" id="GAA2104443.1"/>
    </source>
</evidence>
<evidence type="ECO:0000259" key="1">
    <source>
        <dbReference type="Pfam" id="PF06032"/>
    </source>
</evidence>
<dbReference type="InterPro" id="IPR024071">
    <property type="entry name" value="S-Me-THD_C_sf"/>
</dbReference>
<dbReference type="Gene3D" id="3.40.1610.10">
    <property type="entry name" value="CV3147-like domain"/>
    <property type="match status" value="1"/>
</dbReference>
<evidence type="ECO:0000259" key="2">
    <source>
        <dbReference type="Pfam" id="PF20906"/>
    </source>
</evidence>
<feature type="domain" description="S-Me-THD-like C-terminal" evidence="2">
    <location>
        <begin position="182"/>
        <end position="356"/>
    </location>
</feature>
<comment type="caution">
    <text evidence="3">The sequence shown here is derived from an EMBL/GenBank/DDBJ whole genome shotgun (WGS) entry which is preliminary data.</text>
</comment>
<dbReference type="InterPro" id="IPR027479">
    <property type="entry name" value="S-Me-THD_N_sf"/>
</dbReference>
<reference evidence="4" key="1">
    <citation type="journal article" date="2019" name="Int. J. Syst. Evol. Microbiol.">
        <title>The Global Catalogue of Microorganisms (GCM) 10K type strain sequencing project: providing services to taxonomists for standard genome sequencing and annotation.</title>
        <authorList>
            <consortium name="The Broad Institute Genomics Platform"/>
            <consortium name="The Broad Institute Genome Sequencing Center for Infectious Disease"/>
            <person name="Wu L."/>
            <person name="Ma J."/>
        </authorList>
    </citation>
    <scope>NUCLEOTIDE SEQUENCE [LARGE SCALE GENOMIC DNA]</scope>
    <source>
        <strain evidence="4">JCM 15900</strain>
    </source>
</reference>
<dbReference type="Pfam" id="PF20906">
    <property type="entry name" value="S-Me-THD_C"/>
    <property type="match status" value="1"/>
</dbReference>
<organism evidence="3 4">
    <name type="scientific">Brevibacterium salitolerans</name>
    <dbReference type="NCBI Taxonomy" id="1403566"/>
    <lineage>
        <taxon>Bacteria</taxon>
        <taxon>Bacillati</taxon>
        <taxon>Actinomycetota</taxon>
        <taxon>Actinomycetes</taxon>
        <taxon>Micrococcales</taxon>
        <taxon>Brevibacteriaceae</taxon>
        <taxon>Brevibacterium</taxon>
    </lineage>
</organism>
<accession>A0ABP5IT41</accession>
<dbReference type="InterPro" id="IPR010318">
    <property type="entry name" value="S-Me-THD_N"/>
</dbReference>
<dbReference type="Proteomes" id="UP001500984">
    <property type="component" value="Unassembled WGS sequence"/>
</dbReference>
<dbReference type="InterPro" id="IPR048350">
    <property type="entry name" value="S-Me-THD-like_C"/>
</dbReference>
<dbReference type="Pfam" id="PF06032">
    <property type="entry name" value="S-Me-THD_N"/>
    <property type="match status" value="1"/>
</dbReference>
<dbReference type="SUPFAM" id="SSF160991">
    <property type="entry name" value="CV3147-like"/>
    <property type="match status" value="1"/>
</dbReference>
<dbReference type="Gene3D" id="2.40.390.10">
    <property type="entry name" value="CV3147-like"/>
    <property type="match status" value="1"/>
</dbReference>
<feature type="domain" description="S-Me-THD N-terminal" evidence="1">
    <location>
        <begin position="15"/>
        <end position="172"/>
    </location>
</feature>
<gene>
    <name evidence="3" type="ORF">GCM10009823_29130</name>
</gene>
<proteinExistence type="predicted"/>
<sequence>MDAVRTRTGRLSGKSLEPIALGSRLLGCGGGGDSAIGLRLCERYFCEDAIEMIDPLCRADAGHAEGDAVALGIVGAGTELLSELLPSGDEFAAAVSQLARWGIAPAAVVPLEAGGINGLTAVAAASQLGLPVVDADLAGRALPRIDQFSSCLSGRSPLPAVLVDCFGHRIGVETDLRGCSDADYLERLIRALVRESAGWAVLGFSVGATGGLAEAVVPHTLTRARDLGLGLASVSSSSDLALWARTNEGTLLGHGTVSSLSRPRAQATGCFTVESRTGLIRIDMQNEFLLVSIDGEVVCTTPAIIGVLDVRRFTPLGADEIAVGTEVSVLVLPARFPRNAAGYRHGTGPHAFGIDHPPVLP</sequence>
<dbReference type="EMBL" id="BAAAPZ010000017">
    <property type="protein sequence ID" value="GAA2104443.1"/>
    <property type="molecule type" value="Genomic_DNA"/>
</dbReference>
<keyword evidence="4" id="KW-1185">Reference proteome</keyword>
<evidence type="ECO:0000313" key="4">
    <source>
        <dbReference type="Proteomes" id="UP001500984"/>
    </source>
</evidence>
<name>A0ABP5IT41_9MICO</name>